<dbReference type="STRING" id="284590.Q6CTH0"/>
<sequence>MTSFSRLNTNLLQLKSKHSSDNAQHLYVNGNVGSSTEEITSVEYSKLLQLKLIDESLSFQWCNNYTVLSIYSMKETFARKTIYIHFPKPLLNKWFTAVVYESSETTSNLCFDVILKDGIFINLSLPIDFILSRTRQNEYPENWLKVLNPYDFSVRPPQCLFHVDNTFSVVFLKDGGLLGLKRIPLEILNDFELQPVLFNDSSYFQSFTRMFSKYDNHNSAVVSAELLNDKYLVTLTNDATIKIWDLTTYQLNAHFDLKEKNQQVNYGAAGKYMIICGSLLFVYLPAGNGSFQVIQLENTHSSRISFKPLNVNIPLNLSSYSIWSLIDIQLVKSSIVKQSGLNLVLLWKSNTVTKLQLLSFEDSLYSSYKWIDGNSTYLSDLLDDSDLITNGNMEKALLNLKSHYSQSTYDDAQKILNKNNVMVQINDPHNQDYLNNLEALLKELHKQYQEPSTLTILDDEIIVVNSLHMYHHSTYKLDSQLETIFFNIFERKEPSSQLELFLNILHGFSTTITSETLNKISEKFLDMVNGSINPSLSLKNKITIVFQDCLTNGFQSANLSKLLENLNSIDVVEVLSEFIHCDLKVGAFSVIDLLDTDIFLSVLSMESLKQTLSIMDKFIIDILLVFTIVDINYEVFAEKLSKLITLHFNISLWLQVYQIDKLLAISETFGHVTKYNYGAQLKSYSDITDFTTLMVGFVKNSPTAEPPIFTRAFSDFILNGEDLTCAKQFLHFVAKPYHVSKDPVEELLYALSLFKCNEYDASIEIFLANDFSDELSLPKYLEVTENHVWYNLLHAINTKDKPAYYYELSVLCSKASSYANALKTIKKSISLDGTRADQLIQYLDTLIVFGDYKEVLDVLRLEQKVLDISLREKYYYTLLSDQKYSEMFTATLLQECYNANISNGSILLCVSDYKIIASILSSQVSLTDWNSYKKLFSFRILNQHERKACEELYDYVLFGSNDEVKEKCLLLISNVLKTFSDAKDQWFISYPGQIIHLHELNDKMNKCSK</sequence>
<dbReference type="PROSITE" id="PS00678">
    <property type="entry name" value="WD_REPEATS_1"/>
    <property type="match status" value="1"/>
</dbReference>
<dbReference type="InterPro" id="IPR001680">
    <property type="entry name" value="WD40_rpt"/>
</dbReference>
<protein>
    <submittedName>
        <fullName evidence="6">KLLA0C12771p</fullName>
    </submittedName>
</protein>
<dbReference type="eggNOG" id="ENOG502QQWQ">
    <property type="taxonomic scope" value="Eukaryota"/>
</dbReference>
<dbReference type="InterPro" id="IPR036322">
    <property type="entry name" value="WD40_repeat_dom_sf"/>
</dbReference>
<dbReference type="EMBL" id="CR382123">
    <property type="protein sequence ID" value="CAH01620.1"/>
    <property type="molecule type" value="Genomic_DNA"/>
</dbReference>
<name>Q6CTH0_KLULA</name>
<gene>
    <name evidence="6" type="ORF">KLLA0_C12771g</name>
</gene>
<dbReference type="InterPro" id="IPR059141">
    <property type="entry name" value="Beta-prop_Nup120_160"/>
</dbReference>
<keyword evidence="1 3" id="KW-0853">WD repeat</keyword>
<keyword evidence="7" id="KW-1185">Reference proteome</keyword>
<dbReference type="InterPro" id="IPR055090">
    <property type="entry name" value="NUP120_helical_saccharomycetes"/>
</dbReference>
<dbReference type="InParanoid" id="Q6CTH0"/>
<evidence type="ECO:0000259" key="4">
    <source>
        <dbReference type="Pfam" id="PF11715"/>
    </source>
</evidence>
<dbReference type="PaxDb" id="284590-Q6CTH0"/>
<dbReference type="FunCoup" id="Q6CTH0">
    <property type="interactions" value="184"/>
</dbReference>
<dbReference type="SUPFAM" id="SSF50978">
    <property type="entry name" value="WD40 repeat-like"/>
    <property type="match status" value="1"/>
</dbReference>
<feature type="domain" description="Nucleoporin NUP120 helical" evidence="5">
    <location>
        <begin position="502"/>
        <end position="681"/>
    </location>
</feature>
<proteinExistence type="predicted"/>
<accession>Q6CTH0</accession>
<evidence type="ECO:0000256" key="3">
    <source>
        <dbReference type="PROSITE-ProRule" id="PRU00221"/>
    </source>
</evidence>
<dbReference type="OMA" id="ILELYMI"/>
<keyword evidence="2" id="KW-0677">Repeat</keyword>
<dbReference type="Gene3D" id="2.130.10.10">
    <property type="entry name" value="YVTN repeat-like/Quinoprotein amine dehydrogenase"/>
    <property type="match status" value="1"/>
</dbReference>
<dbReference type="Pfam" id="PF11715">
    <property type="entry name" value="Beta-prop_Nup120_160"/>
    <property type="match status" value="1"/>
</dbReference>
<dbReference type="PROSITE" id="PS50082">
    <property type="entry name" value="WD_REPEATS_2"/>
    <property type="match status" value="1"/>
</dbReference>
<dbReference type="HOGENOM" id="CLU_294409_0_0_1"/>
<evidence type="ECO:0000313" key="6">
    <source>
        <dbReference type="EMBL" id="CAH01620.1"/>
    </source>
</evidence>
<evidence type="ECO:0000313" key="7">
    <source>
        <dbReference type="Proteomes" id="UP000000598"/>
    </source>
</evidence>
<dbReference type="KEGG" id="kla:KLLA0_C12771g"/>
<dbReference type="Pfam" id="PF22114">
    <property type="entry name" value="NUP120_helical_2"/>
    <property type="match status" value="1"/>
</dbReference>
<feature type="domain" description="Nucleoporin Nup120/160 beta-propeller" evidence="4">
    <location>
        <begin position="43"/>
        <end position="361"/>
    </location>
</feature>
<feature type="repeat" description="WD" evidence="3">
    <location>
        <begin position="214"/>
        <end position="254"/>
    </location>
</feature>
<reference evidence="6 7" key="1">
    <citation type="journal article" date="2004" name="Nature">
        <title>Genome evolution in yeasts.</title>
        <authorList>
            <consortium name="Genolevures"/>
            <person name="Dujon B."/>
            <person name="Sherman D."/>
            <person name="Fischer G."/>
            <person name="Durrens P."/>
            <person name="Casaregola S."/>
            <person name="Lafontaine I."/>
            <person name="de Montigny J."/>
            <person name="Marck C."/>
            <person name="Neuveglise C."/>
            <person name="Talla E."/>
            <person name="Goffard N."/>
            <person name="Frangeul L."/>
            <person name="Aigle M."/>
            <person name="Anthouard V."/>
            <person name="Babour A."/>
            <person name="Barbe V."/>
            <person name="Barnay S."/>
            <person name="Blanchin S."/>
            <person name="Beckerich J.M."/>
            <person name="Beyne E."/>
            <person name="Bleykasten C."/>
            <person name="Boisrame A."/>
            <person name="Boyer J."/>
            <person name="Cattolico L."/>
            <person name="Confanioleri F."/>
            <person name="de Daruvar A."/>
            <person name="Despons L."/>
            <person name="Fabre E."/>
            <person name="Fairhead C."/>
            <person name="Ferry-Dumazet H."/>
            <person name="Groppi A."/>
            <person name="Hantraye F."/>
            <person name="Hennequin C."/>
            <person name="Jauniaux N."/>
            <person name="Joyet P."/>
            <person name="Kachouri R."/>
            <person name="Kerrest A."/>
            <person name="Koszul R."/>
            <person name="Lemaire M."/>
            <person name="Lesur I."/>
            <person name="Ma L."/>
            <person name="Muller H."/>
            <person name="Nicaud J.M."/>
            <person name="Nikolski M."/>
            <person name="Oztas S."/>
            <person name="Ozier-Kalogeropoulos O."/>
            <person name="Pellenz S."/>
            <person name="Potier S."/>
            <person name="Richard G.F."/>
            <person name="Straub M.L."/>
            <person name="Suleau A."/>
            <person name="Swennene D."/>
            <person name="Tekaia F."/>
            <person name="Wesolowski-Louvel M."/>
            <person name="Westhof E."/>
            <person name="Wirth B."/>
            <person name="Zeniou-Meyer M."/>
            <person name="Zivanovic I."/>
            <person name="Bolotin-Fukuhara M."/>
            <person name="Thierry A."/>
            <person name="Bouchier C."/>
            <person name="Caudron B."/>
            <person name="Scarpelli C."/>
            <person name="Gaillardin C."/>
            <person name="Weissenbach J."/>
            <person name="Wincker P."/>
            <person name="Souciet J.L."/>
        </authorList>
    </citation>
    <scope>NUCLEOTIDE SEQUENCE [LARGE SCALE GENOMIC DNA]</scope>
    <source>
        <strain evidence="7">ATCC 8585 / CBS 2359 / DSM 70799 / NBRC 1267 / NRRL Y-1140 / WM37</strain>
    </source>
</reference>
<dbReference type="AlphaFoldDB" id="Q6CTH0"/>
<dbReference type="PROSITE" id="PS50294">
    <property type="entry name" value="WD_REPEATS_REGION"/>
    <property type="match status" value="1"/>
</dbReference>
<evidence type="ECO:0000256" key="1">
    <source>
        <dbReference type="ARBA" id="ARBA00022574"/>
    </source>
</evidence>
<dbReference type="InterPro" id="IPR019775">
    <property type="entry name" value="WD40_repeat_CS"/>
</dbReference>
<dbReference type="InterPro" id="IPR015943">
    <property type="entry name" value="WD40/YVTN_repeat-like_dom_sf"/>
</dbReference>
<dbReference type="DNASU" id="2891916"/>
<dbReference type="Proteomes" id="UP000000598">
    <property type="component" value="Chromosome C"/>
</dbReference>
<evidence type="ECO:0000256" key="2">
    <source>
        <dbReference type="ARBA" id="ARBA00022737"/>
    </source>
</evidence>
<organism evidence="6 7">
    <name type="scientific">Kluyveromyces lactis (strain ATCC 8585 / CBS 2359 / DSM 70799 / NBRC 1267 / NRRL Y-1140 / WM37)</name>
    <name type="common">Yeast</name>
    <name type="synonym">Candida sphaerica</name>
    <dbReference type="NCBI Taxonomy" id="284590"/>
    <lineage>
        <taxon>Eukaryota</taxon>
        <taxon>Fungi</taxon>
        <taxon>Dikarya</taxon>
        <taxon>Ascomycota</taxon>
        <taxon>Saccharomycotina</taxon>
        <taxon>Saccharomycetes</taxon>
        <taxon>Saccharomycetales</taxon>
        <taxon>Saccharomycetaceae</taxon>
        <taxon>Kluyveromyces</taxon>
    </lineage>
</organism>
<evidence type="ECO:0000259" key="5">
    <source>
        <dbReference type="Pfam" id="PF22114"/>
    </source>
</evidence>